<keyword evidence="1" id="KW-1133">Transmembrane helix</keyword>
<proteinExistence type="predicted"/>
<dbReference type="RefSeq" id="XP_040726763.1">
    <property type="nucleotide sequence ID" value="XM_040868930.1"/>
</dbReference>
<keyword evidence="3" id="KW-1185">Reference proteome</keyword>
<evidence type="ECO:0000313" key="3">
    <source>
        <dbReference type="Proteomes" id="UP000193685"/>
    </source>
</evidence>
<dbReference type="AlphaFoldDB" id="A0A1Y2FLY5"/>
<comment type="caution">
    <text evidence="2">The sequence shown here is derived from an EMBL/GenBank/DDBJ whole genome shotgun (WGS) entry which is preliminary data.</text>
</comment>
<accession>A0A1Y2FLY5</accession>
<gene>
    <name evidence="2" type="ORF">BCR37DRAFT_377949</name>
</gene>
<feature type="transmembrane region" description="Helical" evidence="1">
    <location>
        <begin position="12"/>
        <end position="32"/>
    </location>
</feature>
<dbReference type="GeneID" id="63785529"/>
<organism evidence="2 3">
    <name type="scientific">Protomyces lactucae-debilis</name>
    <dbReference type="NCBI Taxonomy" id="2754530"/>
    <lineage>
        <taxon>Eukaryota</taxon>
        <taxon>Fungi</taxon>
        <taxon>Dikarya</taxon>
        <taxon>Ascomycota</taxon>
        <taxon>Taphrinomycotina</taxon>
        <taxon>Taphrinomycetes</taxon>
        <taxon>Taphrinales</taxon>
        <taxon>Protomycetaceae</taxon>
        <taxon>Protomyces</taxon>
    </lineage>
</organism>
<evidence type="ECO:0000256" key="1">
    <source>
        <dbReference type="SAM" id="Phobius"/>
    </source>
</evidence>
<keyword evidence="1" id="KW-0812">Transmembrane</keyword>
<evidence type="ECO:0000313" key="2">
    <source>
        <dbReference type="EMBL" id="ORY84980.1"/>
    </source>
</evidence>
<protein>
    <submittedName>
        <fullName evidence="2">Uncharacterized protein</fullName>
    </submittedName>
</protein>
<keyword evidence="1" id="KW-0472">Membrane</keyword>
<reference evidence="2 3" key="1">
    <citation type="submission" date="2016-07" db="EMBL/GenBank/DDBJ databases">
        <title>Pervasive Adenine N6-methylation of Active Genes in Fungi.</title>
        <authorList>
            <consortium name="DOE Joint Genome Institute"/>
            <person name="Mondo S.J."/>
            <person name="Dannebaum R.O."/>
            <person name="Kuo R.C."/>
            <person name="Labutti K."/>
            <person name="Haridas S."/>
            <person name="Kuo A."/>
            <person name="Salamov A."/>
            <person name="Ahrendt S.R."/>
            <person name="Lipzen A."/>
            <person name="Sullivan W."/>
            <person name="Andreopoulos W.B."/>
            <person name="Clum A."/>
            <person name="Lindquist E."/>
            <person name="Daum C."/>
            <person name="Ramamoorthy G.K."/>
            <person name="Gryganskyi A."/>
            <person name="Culley D."/>
            <person name="Magnuson J.K."/>
            <person name="James T.Y."/>
            <person name="O'Malley M.A."/>
            <person name="Stajich J.E."/>
            <person name="Spatafora J.W."/>
            <person name="Visel A."/>
            <person name="Grigoriev I.V."/>
        </authorList>
    </citation>
    <scope>NUCLEOTIDE SEQUENCE [LARGE SCALE GENOMIC DNA]</scope>
    <source>
        <strain evidence="2 3">12-1054</strain>
    </source>
</reference>
<dbReference type="EMBL" id="MCFI01000005">
    <property type="protein sequence ID" value="ORY84980.1"/>
    <property type="molecule type" value="Genomic_DNA"/>
</dbReference>
<sequence length="70" mass="8075">MTKNEDIYAESIIFFYSSILLFISAKMAASCFGRESHHNTLHLPEFAHNQGRTMCPGWKGHPRWDLALHL</sequence>
<dbReference type="Proteomes" id="UP000193685">
    <property type="component" value="Unassembled WGS sequence"/>
</dbReference>
<name>A0A1Y2FLY5_PROLT</name>